<protein>
    <submittedName>
        <fullName evidence="14">Uncharacterized protein</fullName>
    </submittedName>
</protein>
<keyword evidence="9" id="KW-0406">Ion transport</keyword>
<keyword evidence="5 13" id="KW-0812">Transmembrane</keyword>
<keyword evidence="11" id="KW-1015">Disulfide bond</keyword>
<evidence type="ECO:0000256" key="10">
    <source>
        <dbReference type="ARBA" id="ARBA00023136"/>
    </source>
</evidence>
<feature type="transmembrane region" description="Helical" evidence="13">
    <location>
        <begin position="599"/>
        <end position="620"/>
    </location>
</feature>
<dbReference type="SMART" id="SM00369">
    <property type="entry name" value="LRR_TYP"/>
    <property type="match status" value="3"/>
</dbReference>
<evidence type="ECO:0000256" key="7">
    <source>
        <dbReference type="ARBA" id="ARBA00022737"/>
    </source>
</evidence>
<evidence type="ECO:0000256" key="2">
    <source>
        <dbReference type="ARBA" id="ARBA00022448"/>
    </source>
</evidence>
<evidence type="ECO:0000313" key="15">
    <source>
        <dbReference type="Proteomes" id="UP001620626"/>
    </source>
</evidence>
<keyword evidence="12" id="KW-0407">Ion channel</keyword>
<dbReference type="EMBL" id="JBICBT010000801">
    <property type="protein sequence ID" value="KAL3100065.1"/>
    <property type="molecule type" value="Genomic_DNA"/>
</dbReference>
<keyword evidence="2" id="KW-0813">Transport</keyword>
<gene>
    <name evidence="14" type="ORF">niasHT_027143</name>
</gene>
<evidence type="ECO:0000256" key="3">
    <source>
        <dbReference type="ARBA" id="ARBA00022475"/>
    </source>
</evidence>
<dbReference type="AlphaFoldDB" id="A0ABD2KAW2"/>
<dbReference type="PANTHER" id="PTHR46473">
    <property type="entry name" value="GH08155P"/>
    <property type="match status" value="1"/>
</dbReference>
<evidence type="ECO:0000256" key="9">
    <source>
        <dbReference type="ARBA" id="ARBA00023065"/>
    </source>
</evidence>
<dbReference type="InterPro" id="IPR003591">
    <property type="entry name" value="Leu-rich_rpt_typical-subtyp"/>
</dbReference>
<reference evidence="14 15" key="1">
    <citation type="submission" date="2024-10" db="EMBL/GenBank/DDBJ databases">
        <authorList>
            <person name="Kim D."/>
        </authorList>
    </citation>
    <scope>NUCLEOTIDE SEQUENCE [LARGE SCALE GENOMIC DNA]</scope>
    <source>
        <strain evidence="14">BH-2024</strain>
    </source>
</reference>
<dbReference type="Proteomes" id="UP001620626">
    <property type="component" value="Unassembled WGS sequence"/>
</dbReference>
<dbReference type="InterPro" id="IPR051432">
    <property type="entry name" value="KCNMA1_auxiliary"/>
</dbReference>
<organism evidence="14 15">
    <name type="scientific">Heterodera trifolii</name>
    <dbReference type="NCBI Taxonomy" id="157864"/>
    <lineage>
        <taxon>Eukaryota</taxon>
        <taxon>Metazoa</taxon>
        <taxon>Ecdysozoa</taxon>
        <taxon>Nematoda</taxon>
        <taxon>Chromadorea</taxon>
        <taxon>Rhabditida</taxon>
        <taxon>Tylenchina</taxon>
        <taxon>Tylenchomorpha</taxon>
        <taxon>Tylenchoidea</taxon>
        <taxon>Heteroderidae</taxon>
        <taxon>Heteroderinae</taxon>
        <taxon>Heterodera</taxon>
    </lineage>
</organism>
<dbReference type="PROSITE" id="PS51450">
    <property type="entry name" value="LRR"/>
    <property type="match status" value="1"/>
</dbReference>
<dbReference type="InterPro" id="IPR032675">
    <property type="entry name" value="LRR_dom_sf"/>
</dbReference>
<evidence type="ECO:0000256" key="1">
    <source>
        <dbReference type="ARBA" id="ARBA00004162"/>
    </source>
</evidence>
<dbReference type="PANTHER" id="PTHR46473:SF10">
    <property type="entry name" value="LD45603P-RELATED"/>
    <property type="match status" value="1"/>
</dbReference>
<name>A0ABD2KAW2_9BILA</name>
<dbReference type="Gene3D" id="3.80.10.10">
    <property type="entry name" value="Ribonuclease Inhibitor"/>
    <property type="match status" value="1"/>
</dbReference>
<keyword evidence="3" id="KW-1003">Cell membrane</keyword>
<comment type="subcellular location">
    <subcellularLocation>
        <location evidence="1">Cell membrane</location>
        <topology evidence="1">Single-pass membrane protein</topology>
    </subcellularLocation>
</comment>
<sequence>MLLHRGTLARVASEKNSKNICDTIWKESDSYLKCCTTMSRTVKMTCHLFLEFHLINFPKSFIRRIGNANAKDANFEVTIHRWDGSSLATSALFNALSSLKVTVLDIRPISADRPIKMQNLGLFFPKVQKLTLFGTTDDHNSRRHSSLSGATFLRDLPMLKALKALNVDFNIGDEEAQWCANIERMDFANCSFGGGANVLPRWMPKCHHIGRLSVINCGLRSALQLAHIGSAVQIRAKHNQIGDLHRVAFECTRLTELDLSANEIAKIGAHTLARCHFLRFLDLSDNPMAELPDKLFQGCRRLKDLRLERLGLRSVRAELFLGLNALKSLSLSGNPLSRIDPFTFLPARSIRVLRLDNCTLAQMPLAVTQCCLLDRHFFLAFPTFPSLATRCCSCPGHFFSMSITVPKRHCSKTLWTLCSAALRRRMAAWNALRMHRDGLAHCGQLYETIIDGIGIYRELREHNGCEATRRLRSVRADGKNAVGIRCDWETPSKANAKEATKTLGFNWHQNNANKNQSVKSYGTMEESSTFAYGPNGAADTVILGNGLLSTNACQPAYSMLPMDGSANLSLITINGQPPAASAASLLPPICPTNYLFHPLLLPLSLVTNFALLFCLIAMLIRWRISHFDGMIRQKSSRTMRREQFEEIQ</sequence>
<keyword evidence="6" id="KW-0732">Signal</keyword>
<keyword evidence="10 13" id="KW-0472">Membrane</keyword>
<dbReference type="Pfam" id="PF13855">
    <property type="entry name" value="LRR_8"/>
    <property type="match status" value="2"/>
</dbReference>
<keyword evidence="8 13" id="KW-1133">Transmembrane helix</keyword>
<evidence type="ECO:0000313" key="14">
    <source>
        <dbReference type="EMBL" id="KAL3100065.1"/>
    </source>
</evidence>
<keyword evidence="15" id="KW-1185">Reference proteome</keyword>
<evidence type="ECO:0000256" key="8">
    <source>
        <dbReference type="ARBA" id="ARBA00022989"/>
    </source>
</evidence>
<proteinExistence type="predicted"/>
<evidence type="ECO:0000256" key="5">
    <source>
        <dbReference type="ARBA" id="ARBA00022692"/>
    </source>
</evidence>
<keyword evidence="7" id="KW-0677">Repeat</keyword>
<dbReference type="SUPFAM" id="SSF52058">
    <property type="entry name" value="L domain-like"/>
    <property type="match status" value="1"/>
</dbReference>
<evidence type="ECO:0000256" key="12">
    <source>
        <dbReference type="ARBA" id="ARBA00023303"/>
    </source>
</evidence>
<dbReference type="GO" id="GO:0034220">
    <property type="term" value="P:monoatomic ion transmembrane transport"/>
    <property type="evidence" value="ECO:0007669"/>
    <property type="project" value="UniProtKB-KW"/>
</dbReference>
<accession>A0ABD2KAW2</accession>
<keyword evidence="4" id="KW-0433">Leucine-rich repeat</keyword>
<evidence type="ECO:0000256" key="13">
    <source>
        <dbReference type="SAM" id="Phobius"/>
    </source>
</evidence>
<dbReference type="InterPro" id="IPR001611">
    <property type="entry name" value="Leu-rich_rpt"/>
</dbReference>
<evidence type="ECO:0000256" key="4">
    <source>
        <dbReference type="ARBA" id="ARBA00022614"/>
    </source>
</evidence>
<evidence type="ECO:0000256" key="6">
    <source>
        <dbReference type="ARBA" id="ARBA00022729"/>
    </source>
</evidence>
<evidence type="ECO:0000256" key="11">
    <source>
        <dbReference type="ARBA" id="ARBA00023157"/>
    </source>
</evidence>
<comment type="caution">
    <text evidence="14">The sequence shown here is derived from an EMBL/GenBank/DDBJ whole genome shotgun (WGS) entry which is preliminary data.</text>
</comment>
<dbReference type="GO" id="GO:0005886">
    <property type="term" value="C:plasma membrane"/>
    <property type="evidence" value="ECO:0007669"/>
    <property type="project" value="UniProtKB-SubCell"/>
</dbReference>